<evidence type="ECO:0000313" key="2">
    <source>
        <dbReference type="EMBL" id="KAF2966461.1"/>
    </source>
</evidence>
<dbReference type="AlphaFoldDB" id="A0A7C8IL87"/>
<evidence type="ECO:0000256" key="1">
    <source>
        <dbReference type="SAM" id="MobiDB-lite"/>
    </source>
</evidence>
<organism evidence="2 3">
    <name type="scientific">Xylaria multiplex</name>
    <dbReference type="NCBI Taxonomy" id="323545"/>
    <lineage>
        <taxon>Eukaryota</taxon>
        <taxon>Fungi</taxon>
        <taxon>Dikarya</taxon>
        <taxon>Ascomycota</taxon>
        <taxon>Pezizomycotina</taxon>
        <taxon>Sordariomycetes</taxon>
        <taxon>Xylariomycetidae</taxon>
        <taxon>Xylariales</taxon>
        <taxon>Xylariaceae</taxon>
        <taxon>Xylaria</taxon>
    </lineage>
</organism>
<reference evidence="2 3" key="1">
    <citation type="submission" date="2019-12" db="EMBL/GenBank/DDBJ databases">
        <title>Draft genome sequence of the ascomycete Xylaria multiplex DSM 110363.</title>
        <authorList>
            <person name="Buettner E."/>
            <person name="Kellner H."/>
        </authorList>
    </citation>
    <scope>NUCLEOTIDE SEQUENCE [LARGE SCALE GENOMIC DNA]</scope>
    <source>
        <strain evidence="2 3">DSM 110363</strain>
    </source>
</reference>
<dbReference type="InParanoid" id="A0A7C8IL87"/>
<keyword evidence="3" id="KW-1185">Reference proteome</keyword>
<name>A0A7C8IL87_9PEZI</name>
<dbReference type="EMBL" id="WUBL01000088">
    <property type="protein sequence ID" value="KAF2966461.1"/>
    <property type="molecule type" value="Genomic_DNA"/>
</dbReference>
<sequence length="107" mass="11547">MPATSTPERSSVIDSFEHEWNSYSSEPDIQPVTPELGRSANWGSPELRIPDTSPGSISASIDNHQRAPVHLGGRRSIGLVTASTPLNAFLVKGVTDNAWDEYVGELS</sequence>
<evidence type="ECO:0000313" key="3">
    <source>
        <dbReference type="Proteomes" id="UP000481858"/>
    </source>
</evidence>
<accession>A0A7C8IL87</accession>
<protein>
    <submittedName>
        <fullName evidence="2">Uncharacterized protein</fullName>
    </submittedName>
</protein>
<feature type="region of interest" description="Disordered" evidence="1">
    <location>
        <begin position="22"/>
        <end position="61"/>
    </location>
</feature>
<proteinExistence type="predicted"/>
<dbReference type="Proteomes" id="UP000481858">
    <property type="component" value="Unassembled WGS sequence"/>
</dbReference>
<gene>
    <name evidence="2" type="ORF">GQX73_g7087</name>
</gene>
<comment type="caution">
    <text evidence="2">The sequence shown here is derived from an EMBL/GenBank/DDBJ whole genome shotgun (WGS) entry which is preliminary data.</text>
</comment>